<accession>M7CVF0</accession>
<dbReference type="STRING" id="1288826.MSNKSG1_00763"/>
<dbReference type="AlphaFoldDB" id="M7CVF0"/>
<dbReference type="OrthoDB" id="915634at2"/>
<dbReference type="EMBL" id="APAT01000005">
    <property type="protein sequence ID" value="EMP57109.1"/>
    <property type="molecule type" value="Genomic_DNA"/>
</dbReference>
<proteinExistence type="predicted"/>
<feature type="compositionally biased region" description="Basic and acidic residues" evidence="2">
    <location>
        <begin position="346"/>
        <end position="360"/>
    </location>
</feature>
<evidence type="ECO:0000313" key="4">
    <source>
        <dbReference type="EMBL" id="EMP57109.1"/>
    </source>
</evidence>
<reference evidence="4 5" key="1">
    <citation type="journal article" date="2013" name="Genome Announc.">
        <title>Genome Sequence of Hydrothermal Arsenic-Respiring Bacterium Marinobacter santoriniensis NKSG1T.</title>
        <authorList>
            <person name="Handley K.M."/>
            <person name="Upton M."/>
            <person name="Beatson S.A."/>
            <person name="Hery M."/>
            <person name="Lloyd J.R."/>
        </authorList>
    </citation>
    <scope>NUCLEOTIDE SEQUENCE [LARGE SCALE GENOMIC DNA]</scope>
    <source>
        <strain evidence="4 5">NKSG1</strain>
    </source>
</reference>
<comment type="caution">
    <text evidence="4">The sequence shown here is derived from an EMBL/GenBank/DDBJ whole genome shotgun (WGS) entry which is preliminary data.</text>
</comment>
<evidence type="ECO:0000313" key="5">
    <source>
        <dbReference type="Proteomes" id="UP000011960"/>
    </source>
</evidence>
<feature type="coiled-coil region" evidence="1">
    <location>
        <begin position="387"/>
        <end position="414"/>
    </location>
</feature>
<keyword evidence="1" id="KW-0175">Coiled coil</keyword>
<dbReference type="RefSeq" id="WP_008937318.1">
    <property type="nucleotide sequence ID" value="NZ_APAT01000005.1"/>
</dbReference>
<dbReference type="Proteomes" id="UP000011960">
    <property type="component" value="Unassembled WGS sequence"/>
</dbReference>
<dbReference type="eggNOG" id="COG3843">
    <property type="taxonomic scope" value="Bacteria"/>
</dbReference>
<protein>
    <recommendedName>
        <fullName evidence="3">MobA/VirD2-like nuclease domain-containing protein</fullName>
    </recommendedName>
</protein>
<gene>
    <name evidence="4" type="ORF">MSNKSG1_00763</name>
</gene>
<evidence type="ECO:0000256" key="1">
    <source>
        <dbReference type="SAM" id="Coils"/>
    </source>
</evidence>
<keyword evidence="5" id="KW-1185">Reference proteome</keyword>
<organism evidence="4 5">
    <name type="scientific">Marinobacter santoriniensis NKSG1</name>
    <dbReference type="NCBI Taxonomy" id="1288826"/>
    <lineage>
        <taxon>Bacteria</taxon>
        <taxon>Pseudomonadati</taxon>
        <taxon>Pseudomonadota</taxon>
        <taxon>Gammaproteobacteria</taxon>
        <taxon>Pseudomonadales</taxon>
        <taxon>Marinobacteraceae</taxon>
        <taxon>Marinobacter</taxon>
    </lineage>
</organism>
<sequence length="448" mass="50579">MIHKKMAARGSSGGTLAYVYRGDGHEHEVEHVYHIASQCISDDPIERDDEGNIKDIDISDMEAELDHLGSKNNRSDLKFAHYVISLPPGESLNKEQWKDVVHTYMQAMGYDKTTKWTCALHAEKEHQHVHIVACRVRNDPRTQAPDGSKIKAYNLVSDSNDYAVGMKVMRDMEIKYGLSRTPDPSDTWGRDEHRADFEKMVNDAEAGRPTKAPWKSRILGRLHAAVEQSKGKSFTHFLEACRRKGVEPMVTVNDKGYPIGISYSMDGRSESGAKLKGTRLTFSALTGQKYDSATESMQPTGKKSEGITYAQERDIKACLETRQSPRSIESFRKSEEARSSHPHQKASSEERSGVEHKHEAATSSVDWSDLDGPMTIHNMASWKGKIDQAASEEKSRLDKQLEDLEARMRESRRALFDWIMTPSPKTLEQILGEAKKKALEDDFDIRPK</sequence>
<evidence type="ECO:0000259" key="3">
    <source>
        <dbReference type="Pfam" id="PF03432"/>
    </source>
</evidence>
<feature type="domain" description="MobA/VirD2-like nuclease" evidence="3">
    <location>
        <begin position="50"/>
        <end position="178"/>
    </location>
</feature>
<feature type="region of interest" description="Disordered" evidence="2">
    <location>
        <begin position="318"/>
        <end position="372"/>
    </location>
</feature>
<dbReference type="Pfam" id="PF03432">
    <property type="entry name" value="Relaxase"/>
    <property type="match status" value="1"/>
</dbReference>
<feature type="compositionally biased region" description="Basic and acidic residues" evidence="2">
    <location>
        <begin position="329"/>
        <end position="339"/>
    </location>
</feature>
<name>M7CVF0_9GAMM</name>
<dbReference type="Gene3D" id="3.30.930.30">
    <property type="match status" value="1"/>
</dbReference>
<dbReference type="PATRIC" id="fig|1288826.3.peg.147"/>
<evidence type="ECO:0000256" key="2">
    <source>
        <dbReference type="SAM" id="MobiDB-lite"/>
    </source>
</evidence>
<dbReference type="InterPro" id="IPR005094">
    <property type="entry name" value="Endonuclease_MobA/VirD2"/>
</dbReference>